<protein>
    <submittedName>
        <fullName evidence="1">Uncharacterized protein</fullName>
    </submittedName>
</protein>
<reference evidence="1" key="1">
    <citation type="submission" date="2020-07" db="EMBL/GenBank/DDBJ databases">
        <title>Multicomponent nature underlies the extraordinary mechanical properties of spider dragline silk.</title>
        <authorList>
            <person name="Kono N."/>
            <person name="Nakamura H."/>
            <person name="Mori M."/>
            <person name="Yoshida Y."/>
            <person name="Ohtoshi R."/>
            <person name="Malay A.D."/>
            <person name="Moran D.A.P."/>
            <person name="Tomita M."/>
            <person name="Numata K."/>
            <person name="Arakawa K."/>
        </authorList>
    </citation>
    <scope>NUCLEOTIDE SEQUENCE</scope>
</reference>
<dbReference type="Proteomes" id="UP000887116">
    <property type="component" value="Unassembled WGS sequence"/>
</dbReference>
<proteinExistence type="predicted"/>
<comment type="caution">
    <text evidence="1">The sequence shown here is derived from an EMBL/GenBank/DDBJ whole genome shotgun (WGS) entry which is preliminary data.</text>
</comment>
<evidence type="ECO:0000313" key="2">
    <source>
        <dbReference type="Proteomes" id="UP000887116"/>
    </source>
</evidence>
<dbReference type="AlphaFoldDB" id="A0A8X6GVY3"/>
<dbReference type="OrthoDB" id="6435107at2759"/>
<organism evidence="1 2">
    <name type="scientific">Trichonephila clavata</name>
    <name type="common">Joro spider</name>
    <name type="synonym">Nephila clavata</name>
    <dbReference type="NCBI Taxonomy" id="2740835"/>
    <lineage>
        <taxon>Eukaryota</taxon>
        <taxon>Metazoa</taxon>
        <taxon>Ecdysozoa</taxon>
        <taxon>Arthropoda</taxon>
        <taxon>Chelicerata</taxon>
        <taxon>Arachnida</taxon>
        <taxon>Araneae</taxon>
        <taxon>Araneomorphae</taxon>
        <taxon>Entelegynae</taxon>
        <taxon>Araneoidea</taxon>
        <taxon>Nephilidae</taxon>
        <taxon>Trichonephila</taxon>
    </lineage>
</organism>
<name>A0A8X6GVY3_TRICU</name>
<gene>
    <name evidence="1" type="ORF">TNCT_422001</name>
</gene>
<sequence length="102" mass="11216">MSIGKHFGQHEAAVGIIKKDEAAIGRSVCSGTKLCSRTYRFSNSDKSSSHAREIDKEELESTVVMWIAKKSTSRRKNVLVVSVDWKSCVSRIGRGFGCSFCG</sequence>
<evidence type="ECO:0000313" key="1">
    <source>
        <dbReference type="EMBL" id="GFQ90853.1"/>
    </source>
</evidence>
<keyword evidence="2" id="KW-1185">Reference proteome</keyword>
<dbReference type="EMBL" id="BMAO01023776">
    <property type="protein sequence ID" value="GFQ90853.1"/>
    <property type="molecule type" value="Genomic_DNA"/>
</dbReference>
<accession>A0A8X6GVY3</accession>